<evidence type="ECO:0000256" key="14">
    <source>
        <dbReference type="ARBA" id="ARBA00023128"/>
    </source>
</evidence>
<keyword evidence="13" id="KW-0333">Golgi apparatus</keyword>
<keyword evidence="7" id="KW-0813">Transport</keyword>
<evidence type="ECO:0000256" key="3">
    <source>
        <dbReference type="ARBA" id="ARBA00004394"/>
    </source>
</evidence>
<keyword evidence="12" id="KW-0072">Autophagy</keyword>
<dbReference type="InterPro" id="IPR044865">
    <property type="entry name" value="MRH_dom"/>
</dbReference>
<dbReference type="GO" id="GO:0010008">
    <property type="term" value="C:endosome membrane"/>
    <property type="evidence" value="ECO:0007669"/>
    <property type="project" value="UniProtKB-SubCell"/>
</dbReference>
<evidence type="ECO:0000256" key="1">
    <source>
        <dbReference type="ARBA" id="ARBA00004304"/>
    </source>
</evidence>
<keyword evidence="16" id="KW-1015">Disulfide bond</keyword>
<evidence type="ECO:0000256" key="17">
    <source>
        <dbReference type="ARBA" id="ARBA00023329"/>
    </source>
</evidence>
<dbReference type="PANTHER" id="PTHR15071">
    <property type="entry name" value="MANNOSE-6-PHOSPHATE RECEPTOR FAMILY MEMBER"/>
    <property type="match status" value="1"/>
</dbReference>
<dbReference type="SUPFAM" id="SSF50911">
    <property type="entry name" value="Mannose 6-phosphate receptor domain"/>
    <property type="match status" value="1"/>
</dbReference>
<dbReference type="InterPro" id="IPR018939">
    <property type="entry name" value="Autophagy-rel_prot_27"/>
</dbReference>
<dbReference type="GO" id="GO:0005802">
    <property type="term" value="C:trans-Golgi network"/>
    <property type="evidence" value="ECO:0007669"/>
    <property type="project" value="TreeGrafter"/>
</dbReference>
<dbReference type="GO" id="GO:0015031">
    <property type="term" value="P:protein transport"/>
    <property type="evidence" value="ECO:0007669"/>
    <property type="project" value="UniProtKB-KW"/>
</dbReference>
<reference evidence="20 21" key="1">
    <citation type="journal article" date="2013" name="Nature">
        <title>Insights into bilaterian evolution from three spiralian genomes.</title>
        <authorList>
            <person name="Simakov O."/>
            <person name="Marletaz F."/>
            <person name="Cho S.J."/>
            <person name="Edsinger-Gonzales E."/>
            <person name="Havlak P."/>
            <person name="Hellsten U."/>
            <person name="Kuo D.H."/>
            <person name="Larsson T."/>
            <person name="Lv J."/>
            <person name="Arendt D."/>
            <person name="Savage R."/>
            <person name="Osoegawa K."/>
            <person name="de Jong P."/>
            <person name="Grimwood J."/>
            <person name="Chapman J.A."/>
            <person name="Shapiro H."/>
            <person name="Aerts A."/>
            <person name="Otillar R.P."/>
            <person name="Terry A.Y."/>
            <person name="Boore J.L."/>
            <person name="Grigoriev I.V."/>
            <person name="Lindberg D.R."/>
            <person name="Seaver E.C."/>
            <person name="Weisblat D.A."/>
            <person name="Putnam N.H."/>
            <person name="Rokhsar D.S."/>
        </authorList>
    </citation>
    <scope>NUCLEOTIDE SEQUENCE [LARGE SCALE GENOMIC DNA]</scope>
</reference>
<dbReference type="KEGG" id="lgi:LOTGIDRAFT_174858"/>
<proteinExistence type="inferred from homology"/>
<evidence type="ECO:0000256" key="9">
    <source>
        <dbReference type="ARBA" id="ARBA00022729"/>
    </source>
</evidence>
<comment type="subcellular location">
    <subcellularLocation>
        <location evidence="2">Cytoplasmic vesicle membrane</location>
        <topology evidence="2">Single-pass type I membrane protein</topology>
    </subcellularLocation>
    <subcellularLocation>
        <location evidence="3">Golgi apparatus membrane</location>
    </subcellularLocation>
    <subcellularLocation>
        <location evidence="1">Mitochondrion membrane</location>
        <topology evidence="1">Single-pass membrane protein</topology>
    </subcellularLocation>
    <subcellularLocation>
        <location evidence="4">Preautophagosomal structure membrane</location>
        <topology evidence="4">Single-pass type I membrane protein</topology>
    </subcellularLocation>
</comment>
<evidence type="ECO:0000313" key="20">
    <source>
        <dbReference type="EMBL" id="ESO96336.1"/>
    </source>
</evidence>
<evidence type="ECO:0000256" key="12">
    <source>
        <dbReference type="ARBA" id="ARBA00023006"/>
    </source>
</evidence>
<dbReference type="RefSeq" id="XP_009052966.1">
    <property type="nucleotide sequence ID" value="XM_009054718.1"/>
</dbReference>
<evidence type="ECO:0000256" key="7">
    <source>
        <dbReference type="ARBA" id="ARBA00022448"/>
    </source>
</evidence>
<dbReference type="GO" id="GO:0000139">
    <property type="term" value="C:Golgi membrane"/>
    <property type="evidence" value="ECO:0007669"/>
    <property type="project" value="UniProtKB-SubCell"/>
</dbReference>
<evidence type="ECO:0000256" key="11">
    <source>
        <dbReference type="ARBA" id="ARBA00022989"/>
    </source>
</evidence>
<keyword evidence="10" id="KW-0653">Protein transport</keyword>
<keyword evidence="17" id="KW-0968">Cytoplasmic vesicle</keyword>
<name>V4ARM9_LOTGI</name>
<dbReference type="Gene3D" id="2.70.130.10">
    <property type="entry name" value="Mannose-6-phosphate receptor binding domain"/>
    <property type="match status" value="1"/>
</dbReference>
<sequence length="256" mass="28013">MNLRRLSSDITRCIFVYFVFYLHHVWSLQCVTIGPCSCEFDDGSGIVDISSLKSLTPGQPKFKDVGAIDMYSYSYNPCEPFTEGDCIDVSSCQISADGMAQYPIGDQSSAAFSYDGTDVQIFYSKFTDVERQTFVTLKCDPSATTPTISAEGEQGAAQYYFTLTTNCACAGTCASSSPSNEDEGISTGTILCILLLVGGFLYIALGMAFMRTRRQASGAEMIPNRNFWTAIPGLIKDGFMFTIGKIRGKKPDYNEI</sequence>
<dbReference type="EMBL" id="KB201480">
    <property type="protein sequence ID" value="ESO96336.1"/>
    <property type="molecule type" value="Genomic_DNA"/>
</dbReference>
<gene>
    <name evidence="20" type="ORF">LOTGIDRAFT_174858</name>
</gene>
<keyword evidence="15 18" id="KW-0472">Membrane</keyword>
<dbReference type="OrthoDB" id="29460at2759"/>
<dbReference type="PANTHER" id="PTHR15071:SF0">
    <property type="entry name" value="MANNOSE 6-PHOSPHATE RECEPTOR-LIKE PROTEIN 1"/>
    <property type="match status" value="1"/>
</dbReference>
<dbReference type="Proteomes" id="UP000030746">
    <property type="component" value="Unassembled WGS sequence"/>
</dbReference>
<evidence type="ECO:0000256" key="2">
    <source>
        <dbReference type="ARBA" id="ARBA00004358"/>
    </source>
</evidence>
<feature type="transmembrane region" description="Helical" evidence="18">
    <location>
        <begin position="185"/>
        <end position="205"/>
    </location>
</feature>
<feature type="domain" description="MRH" evidence="19">
    <location>
        <begin position="36"/>
        <end position="171"/>
    </location>
</feature>
<dbReference type="FunFam" id="2.70.130.10:FF:000029">
    <property type="entry name" value="uncharacterized protein LOC100184158"/>
    <property type="match status" value="1"/>
</dbReference>
<evidence type="ECO:0000256" key="8">
    <source>
        <dbReference type="ARBA" id="ARBA00022692"/>
    </source>
</evidence>
<dbReference type="CTD" id="20242900"/>
<evidence type="ECO:0000256" key="4">
    <source>
        <dbReference type="ARBA" id="ARBA00004472"/>
    </source>
</evidence>
<dbReference type="OMA" id="VINNCEC"/>
<dbReference type="PROSITE" id="PS51914">
    <property type="entry name" value="MRH"/>
    <property type="match status" value="1"/>
</dbReference>
<evidence type="ECO:0000313" key="21">
    <source>
        <dbReference type="Proteomes" id="UP000030746"/>
    </source>
</evidence>
<keyword evidence="11 18" id="KW-1133">Transmembrane helix</keyword>
<dbReference type="Pfam" id="PF09451">
    <property type="entry name" value="ATG27"/>
    <property type="match status" value="1"/>
</dbReference>
<comment type="similarity">
    <text evidence="5">Belongs to the ATG27 family.</text>
</comment>
<dbReference type="HOGENOM" id="CLU_058440_1_0_1"/>
<keyword evidence="9" id="KW-0732">Signal</keyword>
<evidence type="ECO:0000256" key="16">
    <source>
        <dbReference type="ARBA" id="ARBA00023157"/>
    </source>
</evidence>
<organism evidence="20 21">
    <name type="scientific">Lottia gigantea</name>
    <name type="common">Giant owl limpet</name>
    <dbReference type="NCBI Taxonomy" id="225164"/>
    <lineage>
        <taxon>Eukaryota</taxon>
        <taxon>Metazoa</taxon>
        <taxon>Spiralia</taxon>
        <taxon>Lophotrochozoa</taxon>
        <taxon>Mollusca</taxon>
        <taxon>Gastropoda</taxon>
        <taxon>Patellogastropoda</taxon>
        <taxon>Lottioidea</taxon>
        <taxon>Lottiidae</taxon>
        <taxon>Lottia</taxon>
    </lineage>
</organism>
<dbReference type="GeneID" id="20242900"/>
<evidence type="ECO:0000256" key="13">
    <source>
        <dbReference type="ARBA" id="ARBA00023034"/>
    </source>
</evidence>
<dbReference type="GO" id="GO:0031966">
    <property type="term" value="C:mitochondrial membrane"/>
    <property type="evidence" value="ECO:0007669"/>
    <property type="project" value="UniProtKB-SubCell"/>
</dbReference>
<keyword evidence="21" id="KW-1185">Reference proteome</keyword>
<evidence type="ECO:0000256" key="18">
    <source>
        <dbReference type="SAM" id="Phobius"/>
    </source>
</evidence>
<keyword evidence="8 18" id="KW-0812">Transmembrane</keyword>
<accession>V4ARM9</accession>
<dbReference type="InterPro" id="IPR009011">
    <property type="entry name" value="Man6P_isomerase_rcpt-bd_dom_sf"/>
</dbReference>
<keyword evidence="14" id="KW-0496">Mitochondrion</keyword>
<protein>
    <recommendedName>
        <fullName evidence="6">Autophagy-related protein 27</fullName>
    </recommendedName>
</protein>
<evidence type="ECO:0000256" key="15">
    <source>
        <dbReference type="ARBA" id="ARBA00023136"/>
    </source>
</evidence>
<evidence type="ECO:0000256" key="6">
    <source>
        <dbReference type="ARBA" id="ARBA00013776"/>
    </source>
</evidence>
<evidence type="ECO:0000256" key="5">
    <source>
        <dbReference type="ARBA" id="ARBA00005363"/>
    </source>
</evidence>
<dbReference type="AlphaFoldDB" id="V4ARM9"/>
<evidence type="ECO:0000259" key="19">
    <source>
        <dbReference type="PROSITE" id="PS51914"/>
    </source>
</evidence>
<evidence type="ECO:0000256" key="10">
    <source>
        <dbReference type="ARBA" id="ARBA00022927"/>
    </source>
</evidence>
<dbReference type="GO" id="GO:0006914">
    <property type="term" value="P:autophagy"/>
    <property type="evidence" value="ECO:0007669"/>
    <property type="project" value="UniProtKB-KW"/>
</dbReference>
<dbReference type="GO" id="GO:0034045">
    <property type="term" value="C:phagophore assembly site membrane"/>
    <property type="evidence" value="ECO:0007669"/>
    <property type="project" value="UniProtKB-SubCell"/>
</dbReference>